<name>A3ZLP9_9BACT</name>
<proteinExistence type="predicted"/>
<feature type="transmembrane region" description="Helical" evidence="1">
    <location>
        <begin position="88"/>
        <end position="107"/>
    </location>
</feature>
<keyword evidence="1" id="KW-0472">Membrane</keyword>
<dbReference type="HOGENOM" id="CLU_2056814_0_0_0"/>
<sequence length="119" mass="13352">MQFAAYLRDSTGKVERREIDAYDEQAARSELEETGSTIVELRVLPPTDDLHKLADGWRTTCSVLSATTFGLGVFTAGAMMFIRVHPPVMMLFFGWMLLGIGFAGLANQRTILGELRRRR</sequence>
<organism evidence="2 3">
    <name type="scientific">Blastopirellula marina DSM 3645</name>
    <dbReference type="NCBI Taxonomy" id="314230"/>
    <lineage>
        <taxon>Bacteria</taxon>
        <taxon>Pseudomonadati</taxon>
        <taxon>Planctomycetota</taxon>
        <taxon>Planctomycetia</taxon>
        <taxon>Pirellulales</taxon>
        <taxon>Pirellulaceae</taxon>
        <taxon>Blastopirellula</taxon>
    </lineage>
</organism>
<evidence type="ECO:0000313" key="3">
    <source>
        <dbReference type="Proteomes" id="UP000004358"/>
    </source>
</evidence>
<dbReference type="Proteomes" id="UP000004358">
    <property type="component" value="Unassembled WGS sequence"/>
</dbReference>
<dbReference type="AlphaFoldDB" id="A3ZLP9"/>
<keyword evidence="1" id="KW-1133">Transmembrane helix</keyword>
<dbReference type="OrthoDB" id="278654at2"/>
<comment type="caution">
    <text evidence="2">The sequence shown here is derived from an EMBL/GenBank/DDBJ whole genome shotgun (WGS) entry which is preliminary data.</text>
</comment>
<keyword evidence="1" id="KW-0812">Transmembrane</keyword>
<dbReference type="EMBL" id="AANZ01000001">
    <property type="protein sequence ID" value="EAQ82682.1"/>
    <property type="molecule type" value="Genomic_DNA"/>
</dbReference>
<reference evidence="2 3" key="1">
    <citation type="submission" date="2006-02" db="EMBL/GenBank/DDBJ databases">
        <authorList>
            <person name="Amann R."/>
            <person name="Ferriera S."/>
            <person name="Johnson J."/>
            <person name="Kravitz S."/>
            <person name="Halpern A."/>
            <person name="Remington K."/>
            <person name="Beeson K."/>
            <person name="Tran B."/>
            <person name="Rogers Y.-H."/>
            <person name="Friedman R."/>
            <person name="Venter J.C."/>
        </authorList>
    </citation>
    <scope>NUCLEOTIDE SEQUENCE [LARGE SCALE GENOMIC DNA]</scope>
    <source>
        <strain evidence="2 3">DSM 3645</strain>
    </source>
</reference>
<accession>A3ZLP9</accession>
<feature type="transmembrane region" description="Helical" evidence="1">
    <location>
        <begin position="61"/>
        <end position="82"/>
    </location>
</feature>
<evidence type="ECO:0000256" key="1">
    <source>
        <dbReference type="SAM" id="Phobius"/>
    </source>
</evidence>
<gene>
    <name evidence="2" type="ORF">DSM3645_09792</name>
</gene>
<protein>
    <submittedName>
        <fullName evidence="2">Uncharacterized protein</fullName>
    </submittedName>
</protein>
<evidence type="ECO:0000313" key="2">
    <source>
        <dbReference type="EMBL" id="EAQ82682.1"/>
    </source>
</evidence>
<dbReference type="RefSeq" id="WP_002655552.1">
    <property type="nucleotide sequence ID" value="NZ_CH672377.1"/>
</dbReference>